<name>A0ABQ0MBD0_MYCCL</name>
<evidence type="ECO:0000313" key="4">
    <source>
        <dbReference type="EMBL" id="GAT59456.1"/>
    </source>
</evidence>
<accession>A0ABQ0MBD0</accession>
<feature type="signal peptide" evidence="3">
    <location>
        <begin position="1"/>
        <end position="20"/>
    </location>
</feature>
<feature type="region of interest" description="Disordered" evidence="1">
    <location>
        <begin position="286"/>
        <end position="313"/>
    </location>
</feature>
<keyword evidence="2" id="KW-0812">Transmembrane</keyword>
<organism evidence="4 5">
    <name type="scientific">Mycena chlorophos</name>
    <name type="common">Agaric fungus</name>
    <name type="synonym">Agaricus chlorophos</name>
    <dbReference type="NCBI Taxonomy" id="658473"/>
    <lineage>
        <taxon>Eukaryota</taxon>
        <taxon>Fungi</taxon>
        <taxon>Dikarya</taxon>
        <taxon>Basidiomycota</taxon>
        <taxon>Agaricomycotina</taxon>
        <taxon>Agaricomycetes</taxon>
        <taxon>Agaricomycetidae</taxon>
        <taxon>Agaricales</taxon>
        <taxon>Marasmiineae</taxon>
        <taxon>Mycenaceae</taxon>
        <taxon>Mycena</taxon>
    </lineage>
</organism>
<feature type="compositionally biased region" description="Basic residues" evidence="1">
    <location>
        <begin position="291"/>
        <end position="301"/>
    </location>
</feature>
<feature type="chain" id="PRO_5047044687" evidence="3">
    <location>
        <begin position="21"/>
        <end position="472"/>
    </location>
</feature>
<evidence type="ECO:0000256" key="1">
    <source>
        <dbReference type="SAM" id="MobiDB-lite"/>
    </source>
</evidence>
<evidence type="ECO:0000313" key="5">
    <source>
        <dbReference type="Proteomes" id="UP000815677"/>
    </source>
</evidence>
<evidence type="ECO:0000256" key="3">
    <source>
        <dbReference type="SAM" id="SignalP"/>
    </source>
</evidence>
<gene>
    <name evidence="4" type="ORF">MCHLO_15741</name>
</gene>
<feature type="transmembrane region" description="Helical" evidence="2">
    <location>
        <begin position="30"/>
        <end position="52"/>
    </location>
</feature>
<sequence length="472" mass="51284">MSFVLLVAAFTLLFPTPCWALPIPAAPTAPSTVVALAVCSGVLLSMFALIGVKHIHVHRRMKVGSNLSLPLGSSSALGSDDSASTYKEKSAYFVGFWGSPTVEVQHALEKKPPVQPSAAYTIHTDTRRPRIEYPTVLEINRRLQSEPVQLPAVPEPIHSPASTQRRRLSLPVFSAHRSRESQRRRHSSLKSTKTRATSSPSIDRCATSTTSPRVPSGPENQTISKLGRTLSRPVPSMPATQPAPTVRNMQISRPLALQPKNALLTSPPLYATPAFSAPALTPNLSAFPRPPHCRPKLRVRAQRSPPLGPSPLRTMILPEQEVCDGPIVKERRMSWKAKVGLGVDVGLKQATSPTETSELRADIHNSRASDSHPDALLGIISELLQEANDWPDGAFFSESFKNLLQQSNPPQHNDARRLEDAVSFAASESDHSIRSAEMDPALLGIDFFGCDTLPELSSEGLDDGHETVGLAW</sequence>
<keyword evidence="5" id="KW-1185">Reference proteome</keyword>
<feature type="compositionally biased region" description="Polar residues" evidence="1">
    <location>
        <begin position="189"/>
        <end position="224"/>
    </location>
</feature>
<protein>
    <submittedName>
        <fullName evidence="4">Uncharacterized protein</fullName>
    </submittedName>
</protein>
<keyword evidence="2" id="KW-0472">Membrane</keyword>
<evidence type="ECO:0000256" key="2">
    <source>
        <dbReference type="SAM" id="Phobius"/>
    </source>
</evidence>
<dbReference type="Proteomes" id="UP000815677">
    <property type="component" value="Unassembled WGS sequence"/>
</dbReference>
<feature type="region of interest" description="Disordered" evidence="1">
    <location>
        <begin position="150"/>
        <end position="246"/>
    </location>
</feature>
<reference evidence="4" key="1">
    <citation type="submission" date="2014-09" db="EMBL/GenBank/DDBJ databases">
        <title>Genome sequence of the luminous mushroom Mycena chlorophos for searching fungal bioluminescence genes.</title>
        <authorList>
            <person name="Tanaka Y."/>
            <person name="Kasuga D."/>
            <person name="Oba Y."/>
            <person name="Hase S."/>
            <person name="Sato K."/>
            <person name="Oba Y."/>
            <person name="Sakakibara Y."/>
        </authorList>
    </citation>
    <scope>NUCLEOTIDE SEQUENCE</scope>
</reference>
<keyword evidence="2" id="KW-1133">Transmembrane helix</keyword>
<dbReference type="EMBL" id="DF849863">
    <property type="protein sequence ID" value="GAT59456.1"/>
    <property type="molecule type" value="Genomic_DNA"/>
</dbReference>
<keyword evidence="3" id="KW-0732">Signal</keyword>
<proteinExistence type="predicted"/>